<accession>A0A1Q9D203</accession>
<dbReference type="OrthoDB" id="427946at2759"/>
<protein>
    <submittedName>
        <fullName evidence="1">Uncharacterized protein</fullName>
    </submittedName>
</protein>
<evidence type="ECO:0000313" key="1">
    <source>
        <dbReference type="EMBL" id="OLP89186.1"/>
    </source>
</evidence>
<dbReference type="Proteomes" id="UP000186817">
    <property type="component" value="Unassembled WGS sequence"/>
</dbReference>
<evidence type="ECO:0000313" key="2">
    <source>
        <dbReference type="Proteomes" id="UP000186817"/>
    </source>
</evidence>
<dbReference type="EMBL" id="LSRX01000773">
    <property type="protein sequence ID" value="OLP89186.1"/>
    <property type="molecule type" value="Genomic_DNA"/>
</dbReference>
<keyword evidence="2" id="KW-1185">Reference proteome</keyword>
<name>A0A1Q9D203_SYMMI</name>
<sequence>MDFRGGIPRLAMMCAQEANDLMKFVEVGGDEISEEEDVRMMKASPENFYTPNIENIVSKVSPESPLKVTHTVDPREVLPVVDAWVPAMEAELAALDKMAAIKRYKGPEAQRMRKDPNVVIVPSKLVFTIKPGLEPGKIRRKVRCVACGNFSGESAEELGDVHSAGATIDLVRICLAEKNAHQGWIAATDDIKTAFLRAPIPELPNGRKYTMQAPKAMIRAGLAETGELWLATAAVYQGFLRGSAYKVVDDTAASLQRAPGENADMWKR</sequence>
<organism evidence="1 2">
    <name type="scientific">Symbiodinium microadriaticum</name>
    <name type="common">Dinoflagellate</name>
    <name type="synonym">Zooxanthella microadriatica</name>
    <dbReference type="NCBI Taxonomy" id="2951"/>
    <lineage>
        <taxon>Eukaryota</taxon>
        <taxon>Sar</taxon>
        <taxon>Alveolata</taxon>
        <taxon>Dinophyceae</taxon>
        <taxon>Suessiales</taxon>
        <taxon>Symbiodiniaceae</taxon>
        <taxon>Symbiodinium</taxon>
    </lineage>
</organism>
<reference evidence="1 2" key="1">
    <citation type="submission" date="2016-02" db="EMBL/GenBank/DDBJ databases">
        <title>Genome analysis of coral dinoflagellate symbionts highlights evolutionary adaptations to a symbiotic lifestyle.</title>
        <authorList>
            <person name="Aranda M."/>
            <person name="Li Y."/>
            <person name="Liew Y.J."/>
            <person name="Baumgarten S."/>
            <person name="Simakov O."/>
            <person name="Wilson M."/>
            <person name="Piel J."/>
            <person name="Ashoor H."/>
            <person name="Bougouffa S."/>
            <person name="Bajic V.B."/>
            <person name="Ryu T."/>
            <person name="Ravasi T."/>
            <person name="Bayer T."/>
            <person name="Micklem G."/>
            <person name="Kim H."/>
            <person name="Bhak J."/>
            <person name="Lajeunesse T.C."/>
            <person name="Voolstra C.R."/>
        </authorList>
    </citation>
    <scope>NUCLEOTIDE SEQUENCE [LARGE SCALE GENOMIC DNA]</scope>
    <source>
        <strain evidence="1 2">CCMP2467</strain>
    </source>
</reference>
<proteinExistence type="predicted"/>
<comment type="caution">
    <text evidence="1">The sequence shown here is derived from an EMBL/GenBank/DDBJ whole genome shotgun (WGS) entry which is preliminary data.</text>
</comment>
<gene>
    <name evidence="1" type="ORF">AK812_SmicGene29358</name>
</gene>
<dbReference type="AlphaFoldDB" id="A0A1Q9D203"/>